<dbReference type="Proteomes" id="UP000579523">
    <property type="component" value="Unassembled WGS sequence"/>
</dbReference>
<evidence type="ECO:0008006" key="4">
    <source>
        <dbReference type="Google" id="ProtNLM"/>
    </source>
</evidence>
<dbReference type="SUPFAM" id="SSF47413">
    <property type="entry name" value="lambda repressor-like DNA-binding domains"/>
    <property type="match status" value="1"/>
</dbReference>
<evidence type="ECO:0000256" key="1">
    <source>
        <dbReference type="SAM" id="MobiDB-lite"/>
    </source>
</evidence>
<name>A0A7W7LYX2_9ACTN</name>
<keyword evidence="3" id="KW-1185">Reference proteome</keyword>
<accession>A0A7W7LYX2</accession>
<feature type="region of interest" description="Disordered" evidence="1">
    <location>
        <begin position="311"/>
        <end position="395"/>
    </location>
</feature>
<feature type="compositionally biased region" description="Low complexity" evidence="1">
    <location>
        <begin position="193"/>
        <end position="207"/>
    </location>
</feature>
<dbReference type="Pfam" id="PF13560">
    <property type="entry name" value="HTH_31"/>
    <property type="match status" value="1"/>
</dbReference>
<feature type="compositionally biased region" description="Gly residues" evidence="1">
    <location>
        <begin position="241"/>
        <end position="259"/>
    </location>
</feature>
<dbReference type="AlphaFoldDB" id="A0A7W7LYX2"/>
<feature type="compositionally biased region" description="Low complexity" evidence="1">
    <location>
        <begin position="331"/>
        <end position="340"/>
    </location>
</feature>
<gene>
    <name evidence="2" type="ORF">FHS37_002842</name>
</gene>
<feature type="compositionally biased region" description="Low complexity" evidence="1">
    <location>
        <begin position="85"/>
        <end position="94"/>
    </location>
</feature>
<proteinExistence type="predicted"/>
<feature type="region of interest" description="Disordered" evidence="1">
    <location>
        <begin position="85"/>
        <end position="262"/>
    </location>
</feature>
<dbReference type="EMBL" id="JACHJI010000004">
    <property type="protein sequence ID" value="MBB4898784.1"/>
    <property type="molecule type" value="Genomic_DNA"/>
</dbReference>
<evidence type="ECO:0000313" key="2">
    <source>
        <dbReference type="EMBL" id="MBB4898784.1"/>
    </source>
</evidence>
<feature type="compositionally biased region" description="Pro residues" evidence="1">
    <location>
        <begin position="341"/>
        <end position="350"/>
    </location>
</feature>
<sequence>MTVSAQDDVARFAALLRELKERTDRSYGSLARRLSMNTSTLHRYCAGEAVPVDFAPVERFAALCGASGGERLELHRRWLLAAAARQRPRPAVGAGDEDAGPGSGSGSGEQDAATRGRAGGGTPGTADGAHDPAAEHATVEEPVAGCGVPDGPHPADARLLGATAVGPNRPDGTAAPADAPNGPATAPDAENRPATAPGTPGGTAPAPRTDGRPAPRPDAGNRTATGSGRTDGESTAPKAPGGPGVPAGAAGGVGGGAGEAGRVDDPVVEEDVVSGPPAAGGRGRPWYRRRERVAVALAAACALLATVGSLSALPDDGRRSPSAGDPPPAAPGAAPATDPAAPRPHAPSPAPSASASAAPDEGPAVTGAPRRPSAPAAGPAAPADSAPAGPPLTWTADSQVWEHGCGHDYVIARPPEQVPPPPAPQDAGTWAATQSAVHGGETTVALSVQGTSDTAVVLTALRVRVVGRGAPAPGNAYAMDQGCGGALTPRHFAVDLDKDRPLARAVAGNDAGTPVPAVRLPYRVSATDPEVLLVTARTGSCDCRWHLELDWSSRGRTGTVRVDDHGRPFRTSGTGGLPRYAYDTSTRRWAPRAA</sequence>
<feature type="compositionally biased region" description="Basic and acidic residues" evidence="1">
    <location>
        <begin position="128"/>
        <end position="139"/>
    </location>
</feature>
<organism evidence="2 3">
    <name type="scientific">Streptomyces griseomycini</name>
    <dbReference type="NCBI Taxonomy" id="66895"/>
    <lineage>
        <taxon>Bacteria</taxon>
        <taxon>Bacillati</taxon>
        <taxon>Actinomycetota</taxon>
        <taxon>Actinomycetes</taxon>
        <taxon>Kitasatosporales</taxon>
        <taxon>Streptomycetaceae</taxon>
        <taxon>Streptomyces</taxon>
    </lineage>
</organism>
<reference evidence="2 3" key="1">
    <citation type="submission" date="2020-08" db="EMBL/GenBank/DDBJ databases">
        <title>Genomic Encyclopedia of Type Strains, Phase III (KMG-III): the genomes of soil and plant-associated and newly described type strains.</title>
        <authorList>
            <person name="Whitman W."/>
        </authorList>
    </citation>
    <scope>NUCLEOTIDE SEQUENCE [LARGE SCALE GENOMIC DNA]</scope>
    <source>
        <strain evidence="2 3">CECT 3273</strain>
    </source>
</reference>
<protein>
    <recommendedName>
        <fullName evidence="4">Transcriptional regulator</fullName>
    </recommendedName>
</protein>
<evidence type="ECO:0000313" key="3">
    <source>
        <dbReference type="Proteomes" id="UP000579523"/>
    </source>
</evidence>
<feature type="compositionally biased region" description="Low complexity" evidence="1">
    <location>
        <begin position="368"/>
        <end position="387"/>
    </location>
</feature>
<feature type="region of interest" description="Disordered" evidence="1">
    <location>
        <begin position="413"/>
        <end position="433"/>
    </location>
</feature>
<dbReference type="RefSeq" id="WP_375372302.1">
    <property type="nucleotide sequence ID" value="NZ_JACHJI010000004.1"/>
</dbReference>
<dbReference type="GO" id="GO:0003677">
    <property type="term" value="F:DNA binding"/>
    <property type="evidence" value="ECO:0007669"/>
    <property type="project" value="InterPro"/>
</dbReference>
<comment type="caution">
    <text evidence="2">The sequence shown here is derived from an EMBL/GenBank/DDBJ whole genome shotgun (WGS) entry which is preliminary data.</text>
</comment>
<dbReference type="InterPro" id="IPR010982">
    <property type="entry name" value="Lambda_DNA-bd_dom_sf"/>
</dbReference>